<dbReference type="InterPro" id="IPR001699">
    <property type="entry name" value="TF_T-box"/>
</dbReference>
<protein>
    <recommendedName>
        <fullName evidence="8">T-box domain-containing protein</fullName>
    </recommendedName>
</protein>
<evidence type="ECO:0000256" key="6">
    <source>
        <dbReference type="PROSITE-ProRule" id="PRU00201"/>
    </source>
</evidence>
<dbReference type="PROSITE" id="PS50252">
    <property type="entry name" value="TBOX_3"/>
    <property type="match status" value="2"/>
</dbReference>
<feature type="region of interest" description="Disordered" evidence="7">
    <location>
        <begin position="806"/>
        <end position="828"/>
    </location>
</feature>
<dbReference type="PROSITE" id="PS01264">
    <property type="entry name" value="TBOX_2"/>
    <property type="match status" value="1"/>
</dbReference>
<feature type="compositionally biased region" description="Basic and acidic residues" evidence="7">
    <location>
        <begin position="121"/>
        <end position="139"/>
    </location>
</feature>
<feature type="compositionally biased region" description="Acidic residues" evidence="7">
    <location>
        <begin position="333"/>
        <end position="343"/>
    </location>
</feature>
<evidence type="ECO:0000313" key="10">
    <source>
        <dbReference type="Proteomes" id="UP000271974"/>
    </source>
</evidence>
<evidence type="ECO:0000256" key="3">
    <source>
        <dbReference type="ARBA" id="ARBA00023125"/>
    </source>
</evidence>
<dbReference type="SUPFAM" id="SSF49417">
    <property type="entry name" value="p53-like transcription factors"/>
    <property type="match status" value="2"/>
</dbReference>
<dbReference type="PANTHER" id="PTHR11267:SF204">
    <property type="entry name" value="SPADETAIL"/>
    <property type="match status" value="1"/>
</dbReference>
<keyword evidence="4" id="KW-0804">Transcription</keyword>
<dbReference type="InterPro" id="IPR036960">
    <property type="entry name" value="T-box_sf"/>
</dbReference>
<keyword evidence="5 6" id="KW-0539">Nucleus</keyword>
<feature type="region of interest" description="Disordered" evidence="7">
    <location>
        <begin position="110"/>
        <end position="139"/>
    </location>
</feature>
<organism evidence="9 10">
    <name type="scientific">Elysia chlorotica</name>
    <name type="common">Eastern emerald elysia</name>
    <name type="synonym">Sea slug</name>
    <dbReference type="NCBI Taxonomy" id="188477"/>
    <lineage>
        <taxon>Eukaryota</taxon>
        <taxon>Metazoa</taxon>
        <taxon>Spiralia</taxon>
        <taxon>Lophotrochozoa</taxon>
        <taxon>Mollusca</taxon>
        <taxon>Gastropoda</taxon>
        <taxon>Heterobranchia</taxon>
        <taxon>Euthyneura</taxon>
        <taxon>Panpulmonata</taxon>
        <taxon>Sacoglossa</taxon>
        <taxon>Placobranchoidea</taxon>
        <taxon>Plakobranchidae</taxon>
        <taxon>Elysia</taxon>
    </lineage>
</organism>
<keyword evidence="2" id="KW-0805">Transcription regulation</keyword>
<dbReference type="Pfam" id="PF00907">
    <property type="entry name" value="T-box"/>
    <property type="match status" value="2"/>
</dbReference>
<feature type="compositionally biased region" description="Low complexity" evidence="7">
    <location>
        <begin position="752"/>
        <end position="765"/>
    </location>
</feature>
<feature type="region of interest" description="Disordered" evidence="7">
    <location>
        <begin position="480"/>
        <end position="534"/>
    </location>
</feature>
<feature type="domain" description="T-box" evidence="8">
    <location>
        <begin position="164"/>
        <end position="323"/>
    </location>
</feature>
<dbReference type="CDD" id="cd00182">
    <property type="entry name" value="T-box"/>
    <property type="match status" value="1"/>
</dbReference>
<evidence type="ECO:0000259" key="8">
    <source>
        <dbReference type="PROSITE" id="PS50252"/>
    </source>
</evidence>
<dbReference type="InterPro" id="IPR046360">
    <property type="entry name" value="T-box_DNA-bd"/>
</dbReference>
<sequence>MYLTGTLLITNLDVFIETHFLLDLCYIKGSIALDGSDVPGPYPGLGCQKSCRQTGFPEAFTAARHELYRRGLLLNQAGFVDISCGFCNSIFYETGLLTPCQTPNLEGQEMDAQTHSTLPETEDKGDTKSRKRPAGEEARTVTSEYLAELPADIAGKLDRMDGPKFSRRVFPIPSYVISGLDPDKLYKIFINVTAVDNAKHKFLNGAWVQHQENAHTSSNVYQERSTFVHPSSPKTGAHWMSDVISFSSLKISNNLGARCSIVLQSMRKYQMSLVICPQFESQHSEDVTIHQAETQFVAVTQYQNEKIKQMKIEHNPFATSFRIKMSNSRSPDDNEENCEGESSSEDHSDQPPPAPRQASCLRGEWTTAPYYFLPPVCTTRTDPAANPLLPPYHHLERPKFPMLHAGQILSPSAPMFPVFPCPTNGFLPVYPGASMASVHHPLGSPTAQNNKPKGKAIPESVGSAADAPLPLVMKRSLHESLENGKTSKSQFSHDISSESEERPEKLAKGRHSNVKREDLPKLENPGPEVLNNFSPRPEVTLNHIDVWAETQEIVVSEEGRPMYPHLEVNVRGLDPERLYSFCLDLVLASPWCYEYERGEWKPFIHAGALPTPEPPPVPWSHQHPDNPGLGRHWEAHGVSFKGLRLATSQQGKNKMKVQLRRQYFPVLTIFTEEHRWQYPLGAAMFVTVSIDRNILNKPRESDYQKTSAEFSFYPYSRDANTSAPRPSFGRKQLCPRKAQSIQENGKSPFKYSPSSSSTSPSASEASVFDSLERHSLGGHMMSGFAYRALPIKPWTTPMDYADLSSREAHTRLSSNCDPSTDPNRAELG</sequence>
<comment type="caution">
    <text evidence="9">The sequence shown here is derived from an EMBL/GenBank/DDBJ whole genome shotgun (WGS) entry which is preliminary data.</text>
</comment>
<keyword evidence="3 6" id="KW-0238">DNA-binding</keyword>
<feature type="region of interest" description="Disordered" evidence="7">
    <location>
        <begin position="321"/>
        <end position="359"/>
    </location>
</feature>
<dbReference type="GO" id="GO:0000785">
    <property type="term" value="C:chromatin"/>
    <property type="evidence" value="ECO:0007669"/>
    <property type="project" value="TreeGrafter"/>
</dbReference>
<dbReference type="PANTHER" id="PTHR11267">
    <property type="entry name" value="T-BOX PROTEIN-RELATED"/>
    <property type="match status" value="1"/>
</dbReference>
<name>A0A433THC4_ELYCH</name>
<feature type="compositionally biased region" description="Basic and acidic residues" evidence="7">
    <location>
        <begin position="495"/>
        <end position="507"/>
    </location>
</feature>
<feature type="domain" description="T-box" evidence="8">
    <location>
        <begin position="541"/>
        <end position="670"/>
    </location>
</feature>
<dbReference type="PRINTS" id="PR00937">
    <property type="entry name" value="TBOX"/>
</dbReference>
<dbReference type="OrthoDB" id="6105364at2759"/>
<dbReference type="GO" id="GO:0000978">
    <property type="term" value="F:RNA polymerase II cis-regulatory region sequence-specific DNA binding"/>
    <property type="evidence" value="ECO:0007669"/>
    <property type="project" value="InterPro"/>
</dbReference>
<feature type="compositionally biased region" description="Polar residues" evidence="7">
    <location>
        <begin position="483"/>
        <end position="494"/>
    </location>
</feature>
<dbReference type="EMBL" id="RQTK01000361">
    <property type="protein sequence ID" value="RUS81002.1"/>
    <property type="molecule type" value="Genomic_DNA"/>
</dbReference>
<dbReference type="GO" id="GO:0000981">
    <property type="term" value="F:DNA-binding transcription factor activity, RNA polymerase II-specific"/>
    <property type="evidence" value="ECO:0007669"/>
    <property type="project" value="TreeGrafter"/>
</dbReference>
<evidence type="ECO:0000313" key="9">
    <source>
        <dbReference type="EMBL" id="RUS81002.1"/>
    </source>
</evidence>
<dbReference type="GO" id="GO:0005634">
    <property type="term" value="C:nucleus"/>
    <property type="evidence" value="ECO:0007669"/>
    <property type="project" value="UniProtKB-SubCell"/>
</dbReference>
<dbReference type="InterPro" id="IPR008967">
    <property type="entry name" value="p53-like_TF_DNA-bd_sf"/>
</dbReference>
<proteinExistence type="predicted"/>
<dbReference type="AlphaFoldDB" id="A0A433THC4"/>
<feature type="compositionally biased region" description="Polar residues" evidence="7">
    <location>
        <begin position="811"/>
        <end position="822"/>
    </location>
</feature>
<dbReference type="Gene3D" id="2.60.40.820">
    <property type="entry name" value="Transcription factor, T-box"/>
    <property type="match status" value="2"/>
</dbReference>
<feature type="compositionally biased region" description="Polar residues" evidence="7">
    <location>
        <begin position="110"/>
        <end position="119"/>
    </location>
</feature>
<evidence type="ECO:0000256" key="2">
    <source>
        <dbReference type="ARBA" id="ARBA00023015"/>
    </source>
</evidence>
<evidence type="ECO:0000256" key="5">
    <source>
        <dbReference type="ARBA" id="ARBA00023242"/>
    </source>
</evidence>
<gene>
    <name evidence="9" type="ORF">EGW08_011240</name>
</gene>
<feature type="region of interest" description="Disordered" evidence="7">
    <location>
        <begin position="441"/>
        <end position="463"/>
    </location>
</feature>
<evidence type="ECO:0000256" key="4">
    <source>
        <dbReference type="ARBA" id="ARBA00023163"/>
    </source>
</evidence>
<feature type="region of interest" description="Disordered" evidence="7">
    <location>
        <begin position="717"/>
        <end position="765"/>
    </location>
</feature>
<dbReference type="STRING" id="188477.A0A433THC4"/>
<evidence type="ECO:0000256" key="7">
    <source>
        <dbReference type="SAM" id="MobiDB-lite"/>
    </source>
</evidence>
<dbReference type="GO" id="GO:0045893">
    <property type="term" value="P:positive regulation of DNA-templated transcription"/>
    <property type="evidence" value="ECO:0007669"/>
    <property type="project" value="InterPro"/>
</dbReference>
<evidence type="ECO:0000256" key="1">
    <source>
        <dbReference type="ARBA" id="ARBA00004123"/>
    </source>
</evidence>
<reference evidence="9 10" key="1">
    <citation type="submission" date="2019-01" db="EMBL/GenBank/DDBJ databases">
        <title>A draft genome assembly of the solar-powered sea slug Elysia chlorotica.</title>
        <authorList>
            <person name="Cai H."/>
            <person name="Li Q."/>
            <person name="Fang X."/>
            <person name="Li J."/>
            <person name="Curtis N.E."/>
            <person name="Altenburger A."/>
            <person name="Shibata T."/>
            <person name="Feng M."/>
            <person name="Maeda T."/>
            <person name="Schwartz J.A."/>
            <person name="Shigenobu S."/>
            <person name="Lundholm N."/>
            <person name="Nishiyama T."/>
            <person name="Yang H."/>
            <person name="Hasebe M."/>
            <person name="Li S."/>
            <person name="Pierce S.K."/>
            <person name="Wang J."/>
        </authorList>
    </citation>
    <scope>NUCLEOTIDE SEQUENCE [LARGE SCALE GENOMIC DNA]</scope>
    <source>
        <strain evidence="9">EC2010</strain>
        <tissue evidence="9">Whole organism of an adult</tissue>
    </source>
</reference>
<accession>A0A433THC4</accession>
<comment type="subcellular location">
    <subcellularLocation>
        <location evidence="1 6">Nucleus</location>
    </subcellularLocation>
</comment>
<dbReference type="Proteomes" id="UP000271974">
    <property type="component" value="Unassembled WGS sequence"/>
</dbReference>
<dbReference type="SMART" id="SM00425">
    <property type="entry name" value="TBOX"/>
    <property type="match status" value="2"/>
</dbReference>
<dbReference type="GO" id="GO:0001708">
    <property type="term" value="P:cell fate specification"/>
    <property type="evidence" value="ECO:0007669"/>
    <property type="project" value="TreeGrafter"/>
</dbReference>
<comment type="caution">
    <text evidence="6">Lacks conserved residue(s) required for the propagation of feature annotation.</text>
</comment>
<dbReference type="InterPro" id="IPR018186">
    <property type="entry name" value="TF_T-box_CS"/>
</dbReference>
<keyword evidence="10" id="KW-1185">Reference proteome</keyword>